<dbReference type="EMBL" id="BGZK01000600">
    <property type="protein sequence ID" value="GBP52338.1"/>
    <property type="molecule type" value="Genomic_DNA"/>
</dbReference>
<name>A0A4C1WLP0_EUMVA</name>
<evidence type="ECO:0000313" key="2">
    <source>
        <dbReference type="EMBL" id="GBP52338.1"/>
    </source>
</evidence>
<feature type="compositionally biased region" description="Basic and acidic residues" evidence="1">
    <location>
        <begin position="49"/>
        <end position="61"/>
    </location>
</feature>
<comment type="caution">
    <text evidence="2">The sequence shown here is derived from an EMBL/GenBank/DDBJ whole genome shotgun (WGS) entry which is preliminary data.</text>
</comment>
<protein>
    <submittedName>
        <fullName evidence="2">Uncharacterized protein</fullName>
    </submittedName>
</protein>
<reference evidence="2 3" key="1">
    <citation type="journal article" date="2019" name="Commun. Biol.">
        <title>The bagworm genome reveals a unique fibroin gene that provides high tensile strength.</title>
        <authorList>
            <person name="Kono N."/>
            <person name="Nakamura H."/>
            <person name="Ohtoshi R."/>
            <person name="Tomita M."/>
            <person name="Numata K."/>
            <person name="Arakawa K."/>
        </authorList>
    </citation>
    <scope>NUCLEOTIDE SEQUENCE [LARGE SCALE GENOMIC DNA]</scope>
</reference>
<evidence type="ECO:0000256" key="1">
    <source>
        <dbReference type="SAM" id="MobiDB-lite"/>
    </source>
</evidence>
<keyword evidence="3" id="KW-1185">Reference proteome</keyword>
<gene>
    <name evidence="2" type="ORF">EVAR_38485_1</name>
</gene>
<dbReference type="AlphaFoldDB" id="A0A4C1WLP0"/>
<feature type="region of interest" description="Disordered" evidence="1">
    <location>
        <begin position="41"/>
        <end position="61"/>
    </location>
</feature>
<organism evidence="2 3">
    <name type="scientific">Eumeta variegata</name>
    <name type="common">Bagworm moth</name>
    <name type="synonym">Eumeta japonica</name>
    <dbReference type="NCBI Taxonomy" id="151549"/>
    <lineage>
        <taxon>Eukaryota</taxon>
        <taxon>Metazoa</taxon>
        <taxon>Ecdysozoa</taxon>
        <taxon>Arthropoda</taxon>
        <taxon>Hexapoda</taxon>
        <taxon>Insecta</taxon>
        <taxon>Pterygota</taxon>
        <taxon>Neoptera</taxon>
        <taxon>Endopterygota</taxon>
        <taxon>Lepidoptera</taxon>
        <taxon>Glossata</taxon>
        <taxon>Ditrysia</taxon>
        <taxon>Tineoidea</taxon>
        <taxon>Psychidae</taxon>
        <taxon>Oiketicinae</taxon>
        <taxon>Eumeta</taxon>
    </lineage>
</organism>
<sequence length="283" mass="30326">MRVSARAAPAAALNFHGISLERARDAVGAATFAPAFGPRSGSMLGPNPFKERPGSGHGRPRDGAWVRRCRFIAGSFLMCARNRNGEKKTFKCESIVTPTRSGAEYETRVERKCGDGIRIKSVTAIGMMAGIGISVDNDIERLISSLIRTSKYHHTSLSHLHAQTRCVTTKAGGCAYAIVSRALSTRGHDSANDPVILSALRPDGDTAVIKLIVSFGDSTLRAAAIEPGQITADDKKCRGLAPQPFTLARYELGRLTTMITIVMTTSATHGLKCSPRQRTCGLT</sequence>
<accession>A0A4C1WLP0</accession>
<dbReference type="Proteomes" id="UP000299102">
    <property type="component" value="Unassembled WGS sequence"/>
</dbReference>
<evidence type="ECO:0000313" key="3">
    <source>
        <dbReference type="Proteomes" id="UP000299102"/>
    </source>
</evidence>
<proteinExistence type="predicted"/>